<comment type="caution">
    <text evidence="2">The sequence shown here is derived from an EMBL/GenBank/DDBJ whole genome shotgun (WGS) entry which is preliminary data.</text>
</comment>
<protein>
    <submittedName>
        <fullName evidence="2">Uncharacterized protein</fullName>
    </submittedName>
</protein>
<evidence type="ECO:0000313" key="3">
    <source>
        <dbReference type="Proteomes" id="UP000017840"/>
    </source>
</evidence>
<accession>V4IWM0</accession>
<evidence type="ECO:0000256" key="1">
    <source>
        <dbReference type="SAM" id="MobiDB-lite"/>
    </source>
</evidence>
<proteinExistence type="predicted"/>
<gene>
    <name evidence="2" type="ORF">K933_13399</name>
</gene>
<evidence type="ECO:0000313" key="2">
    <source>
        <dbReference type="EMBL" id="ESP87582.1"/>
    </source>
</evidence>
<organism evidence="2 3">
    <name type="scientific">Candidatus Halobonum tyrrellensis G22</name>
    <dbReference type="NCBI Taxonomy" id="1324957"/>
    <lineage>
        <taxon>Archaea</taxon>
        <taxon>Methanobacteriati</taxon>
        <taxon>Methanobacteriota</taxon>
        <taxon>Stenosarchaea group</taxon>
        <taxon>Halobacteria</taxon>
        <taxon>Halobacteriales</taxon>
        <taxon>Haloferacaceae</taxon>
        <taxon>Candidatus Halobonum</taxon>
    </lineage>
</organism>
<dbReference type="Proteomes" id="UP000017840">
    <property type="component" value="Unassembled WGS sequence"/>
</dbReference>
<keyword evidence="3" id="KW-1185">Reference proteome</keyword>
<reference evidence="2 3" key="1">
    <citation type="journal article" date="2013" name="Genome Announc.">
        <title>Draft Genome Sequence of 'Candidatus Halobonum tyrrellensis' Strain G22, Isolated from the Hypersaline Waters of Lake Tyrrell, Australia.</title>
        <authorList>
            <person name="Ugalde J.A."/>
            <person name="Narasingarao P."/>
            <person name="Kuo S."/>
            <person name="Podell S."/>
            <person name="Allen E.E."/>
        </authorList>
    </citation>
    <scope>NUCLEOTIDE SEQUENCE [LARGE SCALE GENOMIC DNA]</scope>
    <source>
        <strain evidence="2 3">G22</strain>
    </source>
</reference>
<dbReference type="EMBL" id="ASGZ01000056">
    <property type="protein sequence ID" value="ESP87582.1"/>
    <property type="molecule type" value="Genomic_DNA"/>
</dbReference>
<feature type="region of interest" description="Disordered" evidence="1">
    <location>
        <begin position="1"/>
        <end position="22"/>
    </location>
</feature>
<sequence length="62" mass="6874">MAFARHDPGMSTDATVERGRAETRAEVDVTDATLAEVRAFARDRAVYLERRGGRTRLVAAPR</sequence>
<dbReference type="AlphaFoldDB" id="V4IWM0"/>
<name>V4IWM0_9EURY</name>